<dbReference type="Proteomes" id="UP000567885">
    <property type="component" value="Unassembled WGS sequence"/>
</dbReference>
<sequence>MLVSYVIITRLSGSFAVTGNAAVGTPVIPFLFIFFMGYDIALTEPLSSSPTLLRSGPQIFGTAFNDDDSRQVTLPFAISAFGSSGSDIYVSTNGFVTVNSNTGSSSFSNQPLPYDNVASVSIFPYWDDLAISGDGQDRIEYEVSGDSGQRIVTINWCVKTLSQQDQKSNQFTATFYENDEGIALFRYYKTTQGGSSATVGGQNYDANDFVQYEYNQDDSVADRSFVRLDMTGGGSFTTGTF</sequence>
<keyword evidence="2" id="KW-1185">Reference proteome</keyword>
<dbReference type="OrthoDB" id="3563678at2759"/>
<gene>
    <name evidence="1" type="ORF">FHETE_3819</name>
</gene>
<dbReference type="AlphaFoldDB" id="A0A8H5TM07"/>
<dbReference type="EMBL" id="JAAGWQ010000061">
    <property type="protein sequence ID" value="KAF5672321.1"/>
    <property type="molecule type" value="Genomic_DNA"/>
</dbReference>
<accession>A0A8H5TM07</accession>
<comment type="caution">
    <text evidence="1">The sequence shown here is derived from an EMBL/GenBank/DDBJ whole genome shotgun (WGS) entry which is preliminary data.</text>
</comment>
<evidence type="ECO:0000313" key="1">
    <source>
        <dbReference type="EMBL" id="KAF5672321.1"/>
    </source>
</evidence>
<organism evidence="1 2">
    <name type="scientific">Fusarium heterosporum</name>
    <dbReference type="NCBI Taxonomy" id="42747"/>
    <lineage>
        <taxon>Eukaryota</taxon>
        <taxon>Fungi</taxon>
        <taxon>Dikarya</taxon>
        <taxon>Ascomycota</taxon>
        <taxon>Pezizomycotina</taxon>
        <taxon>Sordariomycetes</taxon>
        <taxon>Hypocreomycetidae</taxon>
        <taxon>Hypocreales</taxon>
        <taxon>Nectriaceae</taxon>
        <taxon>Fusarium</taxon>
        <taxon>Fusarium heterosporum species complex</taxon>
    </lineage>
</organism>
<protein>
    <submittedName>
        <fullName evidence="1">Peptidase s8 s53 subtilisin kexin sedolisin</fullName>
    </submittedName>
</protein>
<evidence type="ECO:0000313" key="2">
    <source>
        <dbReference type="Proteomes" id="UP000567885"/>
    </source>
</evidence>
<reference evidence="1 2" key="1">
    <citation type="submission" date="2020-05" db="EMBL/GenBank/DDBJ databases">
        <title>Identification and distribution of gene clusters putatively required for synthesis of sphingolipid metabolism inhibitors in phylogenetically diverse species of the filamentous fungus Fusarium.</title>
        <authorList>
            <person name="Kim H.-S."/>
            <person name="Busman M."/>
            <person name="Brown D.W."/>
            <person name="Divon H."/>
            <person name="Uhlig S."/>
            <person name="Proctor R.H."/>
        </authorList>
    </citation>
    <scope>NUCLEOTIDE SEQUENCE [LARGE SCALE GENOMIC DNA]</scope>
    <source>
        <strain evidence="1 2">NRRL 20693</strain>
    </source>
</reference>
<name>A0A8H5TM07_FUSHE</name>
<proteinExistence type="predicted"/>